<feature type="transmembrane region" description="Helical" evidence="1">
    <location>
        <begin position="168"/>
        <end position="190"/>
    </location>
</feature>
<feature type="transmembrane region" description="Helical" evidence="1">
    <location>
        <begin position="139"/>
        <end position="161"/>
    </location>
</feature>
<comment type="caution">
    <text evidence="2">The sequence shown here is derived from an EMBL/GenBank/DDBJ whole genome shotgun (WGS) entry which is preliminary data.</text>
</comment>
<sequence>MLKSIKREFLLNRNSLWQSLAVLGGAWLLGEALSLCIMYFAHEEEYFSLGTVFAAIMLVMFGVIFALYYFSCGYEQALTMSCTRRRFLFGMFVTVCLQLLCLVGGIVVLTLLDRGLYLLLFRGMPIDGPDLLQPEALRWAWVILPAVLVLACTGLFLGACIQRWGRRALWLLWAAYMAVCLFGDTFTRLAEGAGRDTLLGRALGAVVDVLAFIPGGPARVLLALALLTAATVSGAALLLRGSVRQTA</sequence>
<feature type="transmembrane region" description="Helical" evidence="1">
    <location>
        <begin position="91"/>
        <end position="112"/>
    </location>
</feature>
<keyword evidence="1" id="KW-0812">Transmembrane</keyword>
<feature type="transmembrane region" description="Helical" evidence="1">
    <location>
        <begin position="220"/>
        <end position="239"/>
    </location>
</feature>
<dbReference type="EMBL" id="LMUA01000031">
    <property type="protein sequence ID" value="KUE75047.1"/>
    <property type="molecule type" value="Genomic_DNA"/>
</dbReference>
<evidence type="ECO:0000313" key="3">
    <source>
        <dbReference type="Proteomes" id="UP000053433"/>
    </source>
</evidence>
<name>A0A0W7TMG2_9FIRM</name>
<organism evidence="2 3">
    <name type="scientific">Ruthenibacterium lactatiformans</name>
    <dbReference type="NCBI Taxonomy" id="1550024"/>
    <lineage>
        <taxon>Bacteria</taxon>
        <taxon>Bacillati</taxon>
        <taxon>Bacillota</taxon>
        <taxon>Clostridia</taxon>
        <taxon>Eubacteriales</taxon>
        <taxon>Oscillospiraceae</taxon>
        <taxon>Ruthenibacterium</taxon>
    </lineage>
</organism>
<feature type="transmembrane region" description="Helical" evidence="1">
    <location>
        <begin position="46"/>
        <end position="70"/>
    </location>
</feature>
<keyword evidence="1" id="KW-0472">Membrane</keyword>
<evidence type="ECO:0000313" key="2">
    <source>
        <dbReference type="EMBL" id="KUE75047.1"/>
    </source>
</evidence>
<proteinExistence type="predicted"/>
<accession>A0A0W7TMG2</accession>
<protein>
    <submittedName>
        <fullName evidence="2">Uncharacterized protein</fullName>
    </submittedName>
</protein>
<dbReference type="RefSeq" id="WP_009323431.1">
    <property type="nucleotide sequence ID" value="NZ_CATXDA010000042.1"/>
</dbReference>
<dbReference type="AlphaFoldDB" id="A0A0W7TMG2"/>
<reference evidence="2 3" key="1">
    <citation type="submission" date="2015-10" db="EMBL/GenBank/DDBJ databases">
        <title>A novel member of the family Ruminococcaceae isolated from human faeces.</title>
        <authorList>
            <person name="Shkoporov A.N."/>
            <person name="Chaplin A.V."/>
            <person name="Motuzova O.V."/>
            <person name="Kafarskaia L.I."/>
            <person name="Efimov B.A."/>
        </authorList>
    </citation>
    <scope>NUCLEOTIDE SEQUENCE [LARGE SCALE GENOMIC DNA]</scope>
    <source>
        <strain evidence="2 3">668</strain>
    </source>
</reference>
<keyword evidence="1" id="KW-1133">Transmembrane helix</keyword>
<dbReference type="Proteomes" id="UP000053433">
    <property type="component" value="Unassembled WGS sequence"/>
</dbReference>
<gene>
    <name evidence="2" type="ORF">ASJ35_15895</name>
</gene>
<evidence type="ECO:0000256" key="1">
    <source>
        <dbReference type="SAM" id="Phobius"/>
    </source>
</evidence>
<feature type="transmembrane region" description="Helical" evidence="1">
    <location>
        <begin position="20"/>
        <end position="40"/>
    </location>
</feature>